<dbReference type="Proteomes" id="UP001055712">
    <property type="component" value="Unassembled WGS sequence"/>
</dbReference>
<name>A0A9D4Z2D2_CHLVU</name>
<comment type="caution">
    <text evidence="1">The sequence shown here is derived from an EMBL/GenBank/DDBJ whole genome shotgun (WGS) entry which is preliminary data.</text>
</comment>
<dbReference type="PANTHER" id="PTHR35552:SF1">
    <property type="entry name" value="MEDIATOR OF RNA POLYMERASE II TRANSCRIPTION SUBUNIT 8"/>
    <property type="match status" value="1"/>
</dbReference>
<dbReference type="EMBL" id="SIDB01000001">
    <property type="protein sequence ID" value="KAI3438427.1"/>
    <property type="molecule type" value="Genomic_DNA"/>
</dbReference>
<evidence type="ECO:0000313" key="1">
    <source>
        <dbReference type="EMBL" id="KAI3438427.1"/>
    </source>
</evidence>
<dbReference type="PANTHER" id="PTHR35552">
    <property type="entry name" value="MEDIATOR OF RNA POLYMERASE II TRANSCRIPTION SUBUNIT 8"/>
    <property type="match status" value="1"/>
</dbReference>
<reference evidence="1" key="1">
    <citation type="journal article" date="2019" name="Plant J.">
        <title>Chlorella vulgaris genome assembly and annotation reveals the molecular basis for metabolic acclimation to high light conditions.</title>
        <authorList>
            <person name="Cecchin M."/>
            <person name="Marcolungo L."/>
            <person name="Rossato M."/>
            <person name="Girolomoni L."/>
            <person name="Cosentino E."/>
            <person name="Cuine S."/>
            <person name="Li-Beisson Y."/>
            <person name="Delledonne M."/>
            <person name="Ballottari M."/>
        </authorList>
    </citation>
    <scope>NUCLEOTIDE SEQUENCE</scope>
    <source>
        <strain evidence="1">211/11P</strain>
    </source>
</reference>
<dbReference type="InterPro" id="IPR019364">
    <property type="entry name" value="Mediatior_Med8_fun/met"/>
</dbReference>
<dbReference type="OrthoDB" id="542418at2759"/>
<keyword evidence="2" id="KW-1185">Reference proteome</keyword>
<reference evidence="1" key="2">
    <citation type="submission" date="2020-11" db="EMBL/GenBank/DDBJ databases">
        <authorList>
            <person name="Cecchin M."/>
            <person name="Marcolungo L."/>
            <person name="Rossato M."/>
            <person name="Girolomoni L."/>
            <person name="Cosentino E."/>
            <person name="Cuine S."/>
            <person name="Li-Beisson Y."/>
            <person name="Delledonne M."/>
            <person name="Ballottari M."/>
        </authorList>
    </citation>
    <scope>NUCLEOTIDE SEQUENCE</scope>
    <source>
        <strain evidence="1">211/11P</strain>
        <tissue evidence="1">Whole cell</tissue>
    </source>
</reference>
<dbReference type="GO" id="GO:0006357">
    <property type="term" value="P:regulation of transcription by RNA polymerase II"/>
    <property type="evidence" value="ECO:0007669"/>
    <property type="project" value="InterPro"/>
</dbReference>
<proteinExistence type="predicted"/>
<organism evidence="1 2">
    <name type="scientific">Chlorella vulgaris</name>
    <name type="common">Green alga</name>
    <dbReference type="NCBI Taxonomy" id="3077"/>
    <lineage>
        <taxon>Eukaryota</taxon>
        <taxon>Viridiplantae</taxon>
        <taxon>Chlorophyta</taxon>
        <taxon>core chlorophytes</taxon>
        <taxon>Trebouxiophyceae</taxon>
        <taxon>Chlorellales</taxon>
        <taxon>Chlorellaceae</taxon>
        <taxon>Chlorella clade</taxon>
        <taxon>Chlorella</taxon>
    </lineage>
</organism>
<sequence length="230" mass="24792">MATHNATLQDVLLGAGPGQLHLSAVRTRAEELKRSLDQVVQGLQFAADRVQWSDALDRFAVINVQYQHLLDALRPLLRQFAAYPRSVNQTNAPILPIMLATKLLPEMEEQERDLLAQQEGEQQALVPGGARGAAAPSHLSLAEQFAWVQDQEQELNHLIDRLAREEGSPLGEKRRKEVAAAAAKAAAASPAGARPPLLPAVRQVLPGAQQQMRPGPADPLLAAVTFGAGL</sequence>
<evidence type="ECO:0000313" key="2">
    <source>
        <dbReference type="Proteomes" id="UP001055712"/>
    </source>
</evidence>
<dbReference type="AlphaFoldDB" id="A0A9D4Z2D2"/>
<accession>A0A9D4Z2D2</accession>
<dbReference type="Pfam" id="PF10232">
    <property type="entry name" value="Med8"/>
    <property type="match status" value="1"/>
</dbReference>
<dbReference type="InterPro" id="IPR038795">
    <property type="entry name" value="MED8_plant"/>
</dbReference>
<gene>
    <name evidence="1" type="ORF">D9Q98_000858</name>
</gene>
<dbReference type="GO" id="GO:0003712">
    <property type="term" value="F:transcription coregulator activity"/>
    <property type="evidence" value="ECO:0007669"/>
    <property type="project" value="InterPro"/>
</dbReference>
<protein>
    <recommendedName>
        <fullName evidence="3">Mediator of RNA polymerase II transcription subunit 8</fullName>
    </recommendedName>
</protein>
<dbReference type="GO" id="GO:0016592">
    <property type="term" value="C:mediator complex"/>
    <property type="evidence" value="ECO:0007669"/>
    <property type="project" value="InterPro"/>
</dbReference>
<evidence type="ECO:0008006" key="3">
    <source>
        <dbReference type="Google" id="ProtNLM"/>
    </source>
</evidence>